<name>A0A9D4TA91_RHISA</name>
<evidence type="ECO:0000313" key="3">
    <source>
        <dbReference type="Proteomes" id="UP000821837"/>
    </source>
</evidence>
<comment type="caution">
    <text evidence="2">The sequence shown here is derived from an EMBL/GenBank/DDBJ whole genome shotgun (WGS) entry which is preliminary data.</text>
</comment>
<protein>
    <submittedName>
        <fullName evidence="2">Uncharacterized protein</fullName>
    </submittedName>
</protein>
<sequence>MEVLVQGENIYQEEFRARTGWSTVGSKKRTTERAATSDFGAHPATGSRKQQREQKLKQQLIKASRMPYLPKGDFKIIIRPKGGLNIAELGAARVASCVYQAAGIPGEHREDDTVGLNVQQNIIVVTTSSESNADRYQRVEHLVGVIRGIPLEDSPRDITAQIVSPKNPTAIAAKRLSNTTNVIVLFSGLKVPTFVCCGGALIKCALYRKQLDLCHQYGILGHSMNVCPSPQDRLCRGCGTANPGPDHQIPVASFVGGPLKNQTVQITEPHTSSGPTQIQEPYVRTTSTTVPIATSQQRKRLGGGRCDLEGGLCRRGQRFIAPRRIWGDCSF</sequence>
<organism evidence="2 3">
    <name type="scientific">Rhipicephalus sanguineus</name>
    <name type="common">Brown dog tick</name>
    <name type="synonym">Ixodes sanguineus</name>
    <dbReference type="NCBI Taxonomy" id="34632"/>
    <lineage>
        <taxon>Eukaryota</taxon>
        <taxon>Metazoa</taxon>
        <taxon>Ecdysozoa</taxon>
        <taxon>Arthropoda</taxon>
        <taxon>Chelicerata</taxon>
        <taxon>Arachnida</taxon>
        <taxon>Acari</taxon>
        <taxon>Parasitiformes</taxon>
        <taxon>Ixodida</taxon>
        <taxon>Ixodoidea</taxon>
        <taxon>Ixodidae</taxon>
        <taxon>Rhipicephalinae</taxon>
        <taxon>Rhipicephalus</taxon>
        <taxon>Rhipicephalus</taxon>
    </lineage>
</organism>
<reference evidence="2" key="1">
    <citation type="journal article" date="2020" name="Cell">
        <title>Large-Scale Comparative Analyses of Tick Genomes Elucidate Their Genetic Diversity and Vector Capacities.</title>
        <authorList>
            <consortium name="Tick Genome and Microbiome Consortium (TIGMIC)"/>
            <person name="Jia N."/>
            <person name="Wang J."/>
            <person name="Shi W."/>
            <person name="Du L."/>
            <person name="Sun Y."/>
            <person name="Zhan W."/>
            <person name="Jiang J.F."/>
            <person name="Wang Q."/>
            <person name="Zhang B."/>
            <person name="Ji P."/>
            <person name="Bell-Sakyi L."/>
            <person name="Cui X.M."/>
            <person name="Yuan T.T."/>
            <person name="Jiang B.G."/>
            <person name="Yang W.F."/>
            <person name="Lam T.T."/>
            <person name="Chang Q.C."/>
            <person name="Ding S.J."/>
            <person name="Wang X.J."/>
            <person name="Zhu J.G."/>
            <person name="Ruan X.D."/>
            <person name="Zhao L."/>
            <person name="Wei J.T."/>
            <person name="Ye R.Z."/>
            <person name="Que T.C."/>
            <person name="Du C.H."/>
            <person name="Zhou Y.H."/>
            <person name="Cheng J.X."/>
            <person name="Dai P.F."/>
            <person name="Guo W.B."/>
            <person name="Han X.H."/>
            <person name="Huang E.J."/>
            <person name="Li L.F."/>
            <person name="Wei W."/>
            <person name="Gao Y.C."/>
            <person name="Liu J.Z."/>
            <person name="Shao H.Z."/>
            <person name="Wang X."/>
            <person name="Wang C.C."/>
            <person name="Yang T.C."/>
            <person name="Huo Q.B."/>
            <person name="Li W."/>
            <person name="Chen H.Y."/>
            <person name="Chen S.E."/>
            <person name="Zhou L.G."/>
            <person name="Ni X.B."/>
            <person name="Tian J.H."/>
            <person name="Sheng Y."/>
            <person name="Liu T."/>
            <person name="Pan Y.S."/>
            <person name="Xia L.Y."/>
            <person name="Li J."/>
            <person name="Zhao F."/>
            <person name="Cao W.C."/>
        </authorList>
    </citation>
    <scope>NUCLEOTIDE SEQUENCE</scope>
    <source>
        <strain evidence="2">Rsan-2018</strain>
    </source>
</reference>
<dbReference type="Proteomes" id="UP000821837">
    <property type="component" value="Chromosome 1"/>
</dbReference>
<evidence type="ECO:0000313" key="2">
    <source>
        <dbReference type="EMBL" id="KAH7983753.1"/>
    </source>
</evidence>
<dbReference type="EMBL" id="JABSTV010001245">
    <property type="protein sequence ID" value="KAH7983753.1"/>
    <property type="molecule type" value="Genomic_DNA"/>
</dbReference>
<reference evidence="2" key="2">
    <citation type="submission" date="2021-09" db="EMBL/GenBank/DDBJ databases">
        <authorList>
            <person name="Jia N."/>
            <person name="Wang J."/>
            <person name="Shi W."/>
            <person name="Du L."/>
            <person name="Sun Y."/>
            <person name="Zhan W."/>
            <person name="Jiang J."/>
            <person name="Wang Q."/>
            <person name="Zhang B."/>
            <person name="Ji P."/>
            <person name="Sakyi L.B."/>
            <person name="Cui X."/>
            <person name="Yuan T."/>
            <person name="Jiang B."/>
            <person name="Yang W."/>
            <person name="Lam T.T.-Y."/>
            <person name="Chang Q."/>
            <person name="Ding S."/>
            <person name="Wang X."/>
            <person name="Zhu J."/>
            <person name="Ruan X."/>
            <person name="Zhao L."/>
            <person name="Wei J."/>
            <person name="Que T."/>
            <person name="Du C."/>
            <person name="Cheng J."/>
            <person name="Dai P."/>
            <person name="Han X."/>
            <person name="Huang E."/>
            <person name="Gao Y."/>
            <person name="Liu J."/>
            <person name="Shao H."/>
            <person name="Ye R."/>
            <person name="Li L."/>
            <person name="Wei W."/>
            <person name="Wang X."/>
            <person name="Wang C."/>
            <person name="Huo Q."/>
            <person name="Li W."/>
            <person name="Guo W."/>
            <person name="Chen H."/>
            <person name="Chen S."/>
            <person name="Zhou L."/>
            <person name="Zhou L."/>
            <person name="Ni X."/>
            <person name="Tian J."/>
            <person name="Zhou Y."/>
            <person name="Sheng Y."/>
            <person name="Liu T."/>
            <person name="Pan Y."/>
            <person name="Xia L."/>
            <person name="Li J."/>
            <person name="Zhao F."/>
            <person name="Cao W."/>
        </authorList>
    </citation>
    <scope>NUCLEOTIDE SEQUENCE</scope>
    <source>
        <strain evidence="2">Rsan-2018</strain>
        <tissue evidence="2">Larvae</tissue>
    </source>
</reference>
<accession>A0A9D4TA91</accession>
<dbReference type="AlphaFoldDB" id="A0A9D4TA91"/>
<keyword evidence="3" id="KW-1185">Reference proteome</keyword>
<feature type="region of interest" description="Disordered" evidence="1">
    <location>
        <begin position="21"/>
        <end position="53"/>
    </location>
</feature>
<evidence type="ECO:0000256" key="1">
    <source>
        <dbReference type="SAM" id="MobiDB-lite"/>
    </source>
</evidence>
<gene>
    <name evidence="2" type="ORF">HPB52_014078</name>
</gene>
<proteinExistence type="predicted"/>